<sequence length="920" mass="96578">MMATETGKMSFAKVAASASKKDLPTTTMSQQDSSKSRHDSAPNAANGKPSPSTGSVKPPKKPVAIPEKPAASTPAVPKKTEAATAGKSVADGLAELQIAPTNPGLVLDDATLDAAADGQAGTAGTSSTAASAAVSAAASATASANQTTPSSSDDVSQKADSSSDLDTKPPSLDGKSITSGTTFNALDEKESLRPDDSASVKAAADEDDSFSVRRSLLVSSRMGSDVAARVQRIQLGDMPPRLVPLTSQEPAVSGVATPHSISSEQQPVTEARVQLATSTSTPGGLNGQNPDEKLLDAMASQKNRVFLLRLESEVVDFVQNSKEPFMDLPPSNSFCRMLTHKLADYYHMTHSFEAVAGSVRIYRTPFCRVPPPLASFVPVNTPESTNAPPQIVKPRKIMRRGEEFDQPASTGPSKPTSEDGSDLKEKAPPAKEKMTREEREEAYNRARERIFAMPTESSTPENDDGTGISRASSVSAKDKAAQGKKAKTAKQRRDDSESFDSRSQYTPFYHHSQQATWVNPQFMPTGNLASFPYNAQQQHQQQHQPNQPTQPNQPNQQPHGPQYPNNMQPPIAYGTPQTAYPPVVSSNGPVPPANGMAHYPPQPGPPHHPGSQNGPHPYLYGPSGQPGNAAPPQHWQQHQQPQMQPQPYNNGAAYPSPQARSVAPNSALPAGMTYAYGQLPAHYNPNDPKAQHPIPGSYAGTYTRHGFNPKTQSFVPGTGPMAMPMAMPIPMAGPHGAYGATNGPGPVPMGMSPGQNQGSMPYNNGGYQQPSLSTSPYGSSTTSSYGMMRQGSGSSTSAYPMGQQPYPGPVAYHDPYGNTLAHGPPLPGAPGPGHLPPPHGPPHAVPLGAPLGAPRGPSHYKMNAPHSAAQGPKKSNGAPAPKGPGQSNGTSQSQKGSGQAYGNLPNYGNPATLPQKPTSA</sequence>
<feature type="compositionally biased region" description="Polar residues" evidence="2">
    <location>
        <begin position="511"/>
        <end position="528"/>
    </location>
</feature>
<accession>A0A0F2LX24</accession>
<feature type="region of interest" description="Disordered" evidence="2">
    <location>
        <begin position="743"/>
        <end position="920"/>
    </location>
</feature>
<comment type="caution">
    <text evidence="5">The sequence shown here is derived from an EMBL/GenBank/DDBJ whole genome shotgun (WGS) entry which is preliminary data.</text>
</comment>
<dbReference type="GO" id="GO:0006012">
    <property type="term" value="P:galactose metabolic process"/>
    <property type="evidence" value="ECO:0007669"/>
    <property type="project" value="TreeGrafter"/>
</dbReference>
<evidence type="ECO:0000256" key="1">
    <source>
        <dbReference type="ARBA" id="ARBA00022553"/>
    </source>
</evidence>
<feature type="compositionally biased region" description="Low complexity" evidence="2">
    <location>
        <begin position="117"/>
        <end position="152"/>
    </location>
</feature>
<reference evidence="5 6" key="1">
    <citation type="journal article" date="2014" name="BMC Genomics">
        <title>Comparative genomics of the major fungal agents of human and animal Sporotrichosis: Sporothrix schenckii and Sporothrix brasiliensis.</title>
        <authorList>
            <person name="Teixeira M.M."/>
            <person name="de Almeida L.G."/>
            <person name="Kubitschek-Barreira P."/>
            <person name="Alves F.L."/>
            <person name="Kioshima E.S."/>
            <person name="Abadio A.K."/>
            <person name="Fernandes L."/>
            <person name="Derengowski L.S."/>
            <person name="Ferreira K.S."/>
            <person name="Souza R.C."/>
            <person name="Ruiz J.C."/>
            <person name="de Andrade N.C."/>
            <person name="Paes H.C."/>
            <person name="Nicola A.M."/>
            <person name="Albuquerque P."/>
            <person name="Gerber A.L."/>
            <person name="Martins V.P."/>
            <person name="Peconick L.D."/>
            <person name="Neto A.V."/>
            <person name="Chaucanez C.B."/>
            <person name="Silva P.A."/>
            <person name="Cunha O.L."/>
            <person name="de Oliveira F.F."/>
            <person name="dos Santos T.C."/>
            <person name="Barros A.L."/>
            <person name="Soares M.A."/>
            <person name="de Oliveira L.M."/>
            <person name="Marini M.M."/>
            <person name="Villalobos-Duno H."/>
            <person name="Cunha M.M."/>
            <person name="de Hoog S."/>
            <person name="da Silveira J.F."/>
            <person name="Henrissat B."/>
            <person name="Nino-Vega G.A."/>
            <person name="Cisalpino P.S."/>
            <person name="Mora-Montes H.M."/>
            <person name="Almeida S.R."/>
            <person name="Stajich J.E."/>
            <person name="Lopes-Bezerra L.M."/>
            <person name="Vasconcelos A.T."/>
            <person name="Felipe M.S."/>
        </authorList>
    </citation>
    <scope>NUCLEOTIDE SEQUENCE [LARGE SCALE GENOMIC DNA]</scope>
    <source>
        <strain evidence="5 6">1099-18</strain>
    </source>
</reference>
<dbReference type="InterPro" id="IPR024771">
    <property type="entry name" value="SUZ"/>
</dbReference>
<feature type="compositionally biased region" description="Polar residues" evidence="2">
    <location>
        <begin position="885"/>
        <end position="897"/>
    </location>
</feature>
<feature type="compositionally biased region" description="Low complexity" evidence="2">
    <location>
        <begin position="770"/>
        <end position="786"/>
    </location>
</feature>
<dbReference type="CDD" id="cd02642">
    <property type="entry name" value="R3H_encore_like"/>
    <property type="match status" value="1"/>
</dbReference>
<dbReference type="Gene3D" id="3.30.1370.50">
    <property type="entry name" value="R3H-like domain"/>
    <property type="match status" value="1"/>
</dbReference>
<feature type="region of interest" description="Disordered" evidence="2">
    <location>
        <begin position="403"/>
        <end position="665"/>
    </location>
</feature>
<dbReference type="PANTHER" id="PTHR15672:SF8">
    <property type="entry name" value="PROTEIN ENCORE"/>
    <property type="match status" value="1"/>
</dbReference>
<feature type="compositionally biased region" description="Low complexity" evidence="2">
    <location>
        <begin position="631"/>
        <end position="647"/>
    </location>
</feature>
<dbReference type="Proteomes" id="UP000033710">
    <property type="component" value="Unassembled WGS sequence"/>
</dbReference>
<feature type="compositionally biased region" description="Polar residues" evidence="2">
    <location>
        <begin position="755"/>
        <end position="769"/>
    </location>
</feature>
<feature type="compositionally biased region" description="Basic and acidic residues" evidence="2">
    <location>
        <begin position="491"/>
        <end position="500"/>
    </location>
</feature>
<feature type="compositionally biased region" description="Pro residues" evidence="2">
    <location>
        <begin position="824"/>
        <end position="844"/>
    </location>
</feature>
<reference evidence="5 6" key="2">
    <citation type="journal article" date="2015" name="Eukaryot. Cell">
        <title>Asexual propagation of a virulent clone complex in a human and feline outbreak of sporotrichosis.</title>
        <authorList>
            <person name="Teixeira Mde M."/>
            <person name="Rodrigues A.M."/>
            <person name="Tsui C.K."/>
            <person name="de Almeida L.G."/>
            <person name="Van Diepeningen A.D."/>
            <person name="van den Ende B.G."/>
            <person name="Fernandes G.F."/>
            <person name="Kano R."/>
            <person name="Hamelin R.C."/>
            <person name="Lopes-Bezerra L.M."/>
            <person name="Vasconcelos A.T."/>
            <person name="de Hoog S."/>
            <person name="de Camargo Z.P."/>
            <person name="Felipe M.S."/>
        </authorList>
    </citation>
    <scope>NUCLEOTIDE SEQUENCE [LARGE SCALE GENOMIC DNA]</scope>
    <source>
        <strain evidence="5 6">1099-18</strain>
    </source>
</reference>
<dbReference type="PROSITE" id="PS51061">
    <property type="entry name" value="R3H"/>
    <property type="match status" value="1"/>
</dbReference>
<dbReference type="GO" id="GO:0003676">
    <property type="term" value="F:nucleic acid binding"/>
    <property type="evidence" value="ECO:0007669"/>
    <property type="project" value="UniProtKB-UniRule"/>
</dbReference>
<dbReference type="InterPro" id="IPR051937">
    <property type="entry name" value="R3H_domain_containing"/>
</dbReference>
<proteinExistence type="predicted"/>
<feature type="compositionally biased region" description="Low complexity" evidence="2">
    <location>
        <begin position="8"/>
        <end position="18"/>
    </location>
</feature>
<dbReference type="VEuPathDB" id="FungiDB:SPSK_04924"/>
<feature type="region of interest" description="Disordered" evidence="2">
    <location>
        <begin position="117"/>
        <end position="206"/>
    </location>
</feature>
<feature type="domain" description="R3H" evidence="3">
    <location>
        <begin position="304"/>
        <end position="367"/>
    </location>
</feature>
<feature type="compositionally biased region" description="Low complexity" evidence="2">
    <location>
        <begin position="845"/>
        <end position="857"/>
    </location>
</feature>
<gene>
    <name evidence="5" type="ORF">SPSK_04924</name>
</gene>
<dbReference type="AlphaFoldDB" id="A0A0F2LX24"/>
<feature type="region of interest" description="Disordered" evidence="2">
    <location>
        <begin position="1"/>
        <end position="86"/>
    </location>
</feature>
<dbReference type="Pfam" id="PF12752">
    <property type="entry name" value="SUZ"/>
    <property type="match status" value="1"/>
</dbReference>
<dbReference type="KEGG" id="ssck:SPSK_04924"/>
<evidence type="ECO:0000259" key="4">
    <source>
        <dbReference type="PROSITE" id="PS51673"/>
    </source>
</evidence>
<dbReference type="PANTHER" id="PTHR15672">
    <property type="entry name" value="CAMP-REGULATED PHOSPHOPROTEIN 21 RELATED R3H DOMAIN CONTAINING PROTEIN"/>
    <property type="match status" value="1"/>
</dbReference>
<evidence type="ECO:0000259" key="3">
    <source>
        <dbReference type="PROSITE" id="PS51061"/>
    </source>
</evidence>
<dbReference type="InterPro" id="IPR001374">
    <property type="entry name" value="R3H_dom"/>
</dbReference>
<dbReference type="OrthoDB" id="278430at2759"/>
<dbReference type="Pfam" id="PF01424">
    <property type="entry name" value="R3H"/>
    <property type="match status" value="1"/>
</dbReference>
<dbReference type="SUPFAM" id="SSF82708">
    <property type="entry name" value="R3H domain"/>
    <property type="match status" value="1"/>
</dbReference>
<feature type="compositionally biased region" description="Basic and acidic residues" evidence="2">
    <location>
        <begin position="186"/>
        <end position="198"/>
    </location>
</feature>
<keyword evidence="1" id="KW-0597">Phosphoprotein</keyword>
<name>A0A0F2LX24_SPOSC</name>
<dbReference type="RefSeq" id="XP_016583721.1">
    <property type="nucleotide sequence ID" value="XM_016731684.1"/>
</dbReference>
<dbReference type="PROSITE" id="PS51673">
    <property type="entry name" value="SUZ"/>
    <property type="match status" value="1"/>
</dbReference>
<feature type="domain" description="SUZ" evidence="4">
    <location>
        <begin position="368"/>
        <end position="455"/>
    </location>
</feature>
<evidence type="ECO:0000256" key="2">
    <source>
        <dbReference type="SAM" id="MobiDB-lite"/>
    </source>
</evidence>
<protein>
    <submittedName>
        <fullName evidence="5">R3h domain protein</fullName>
    </submittedName>
</protein>
<feature type="compositionally biased region" description="Low complexity" evidence="2">
    <location>
        <begin position="536"/>
        <end position="566"/>
    </location>
</feature>
<evidence type="ECO:0000313" key="5">
    <source>
        <dbReference type="EMBL" id="KJR81045.1"/>
    </source>
</evidence>
<evidence type="ECO:0000313" key="6">
    <source>
        <dbReference type="Proteomes" id="UP000033710"/>
    </source>
</evidence>
<organism evidence="5 6">
    <name type="scientific">Sporothrix schenckii 1099-18</name>
    <dbReference type="NCBI Taxonomy" id="1397361"/>
    <lineage>
        <taxon>Eukaryota</taxon>
        <taxon>Fungi</taxon>
        <taxon>Dikarya</taxon>
        <taxon>Ascomycota</taxon>
        <taxon>Pezizomycotina</taxon>
        <taxon>Sordariomycetes</taxon>
        <taxon>Sordariomycetidae</taxon>
        <taxon>Ophiostomatales</taxon>
        <taxon>Ophiostomataceae</taxon>
        <taxon>Sporothrix</taxon>
    </lineage>
</organism>
<dbReference type="EMBL" id="AXCR01000012">
    <property type="protein sequence ID" value="KJR81045.1"/>
    <property type="molecule type" value="Genomic_DNA"/>
</dbReference>
<dbReference type="InterPro" id="IPR036867">
    <property type="entry name" value="R3H_dom_sf"/>
</dbReference>
<dbReference type="GeneID" id="27666961"/>
<feature type="compositionally biased region" description="Basic and acidic residues" evidence="2">
    <location>
        <begin position="421"/>
        <end position="450"/>
    </location>
</feature>
<feature type="compositionally biased region" description="Polar residues" evidence="2">
    <location>
        <begin position="24"/>
        <end position="33"/>
    </location>
</feature>